<evidence type="ECO:0000256" key="2">
    <source>
        <dbReference type="ARBA" id="ARBA00004994"/>
    </source>
</evidence>
<dbReference type="InterPro" id="IPR050838">
    <property type="entry name" value="Ketopantoate_reductase"/>
</dbReference>
<dbReference type="PANTHER" id="PTHR43765">
    <property type="entry name" value="2-DEHYDROPANTOATE 2-REDUCTASE-RELATED"/>
    <property type="match status" value="1"/>
</dbReference>
<name>A0ABT9VE00_9BACI</name>
<dbReference type="InterPro" id="IPR003710">
    <property type="entry name" value="ApbA"/>
</dbReference>
<keyword evidence="7 11" id="KW-0521">NADP</keyword>
<proteinExistence type="inferred from homology"/>
<dbReference type="Pfam" id="PF08546">
    <property type="entry name" value="ApbA_C"/>
    <property type="match status" value="1"/>
</dbReference>
<dbReference type="RefSeq" id="WP_306975465.1">
    <property type="nucleotide sequence ID" value="NZ_JAUSTQ010000003.1"/>
</dbReference>
<keyword evidence="8 11" id="KW-0560">Oxidoreductase</keyword>
<comment type="function">
    <text evidence="1 11">Catalyzes the NADPH-dependent reduction of ketopantoate into pantoic acid.</text>
</comment>
<feature type="domain" description="Ketopantoate reductase C-terminal" evidence="13">
    <location>
        <begin position="170"/>
        <end position="284"/>
    </location>
</feature>
<sequence length="289" mass="32942">MSVGVIGIGAVGLFVAHELSQMRYSVTCYVKREDQKATLEREGIQKDDQTPVYPNVQMIHSLQAHDWLFVCTKQTDLDNVVKQIDQTNDKINRVVFLQNGLGHVEKIKDLKGLQKFIGVLEHGVKRVNDHHVLHTGRGLIRLAPLNHTKTSSLNHLNHDHFPIIIEDSLQKTLEEKLVINSVINPLTAIYGVKNGTILEVDRLRRLAHQLLLEATEILELDDRVMWGRVESVCRNTSENTSSMLADINRGRQTEIDYMNGYLVRIALEKCPTHELIYQMIKVKECLSEV</sequence>
<evidence type="ECO:0000259" key="12">
    <source>
        <dbReference type="Pfam" id="PF02558"/>
    </source>
</evidence>
<comment type="pathway">
    <text evidence="2 11">Cofactor biosynthesis; (R)-pantothenate biosynthesis; (R)-pantoate from 3-methyl-2-oxobutanoate: step 2/2.</text>
</comment>
<evidence type="ECO:0000256" key="6">
    <source>
        <dbReference type="ARBA" id="ARBA00022655"/>
    </source>
</evidence>
<dbReference type="Proteomes" id="UP001224359">
    <property type="component" value="Unassembled WGS sequence"/>
</dbReference>
<evidence type="ECO:0000256" key="11">
    <source>
        <dbReference type="RuleBase" id="RU362068"/>
    </source>
</evidence>
<evidence type="ECO:0000256" key="10">
    <source>
        <dbReference type="ARBA" id="ARBA00048793"/>
    </source>
</evidence>
<accession>A0ABT9VE00</accession>
<comment type="catalytic activity">
    <reaction evidence="10 11">
        <text>(R)-pantoate + NADP(+) = 2-dehydropantoate + NADPH + H(+)</text>
        <dbReference type="Rhea" id="RHEA:16233"/>
        <dbReference type="ChEBI" id="CHEBI:11561"/>
        <dbReference type="ChEBI" id="CHEBI:15378"/>
        <dbReference type="ChEBI" id="CHEBI:15980"/>
        <dbReference type="ChEBI" id="CHEBI:57783"/>
        <dbReference type="ChEBI" id="CHEBI:58349"/>
        <dbReference type="EC" id="1.1.1.169"/>
    </reaction>
</comment>
<dbReference type="InterPro" id="IPR013752">
    <property type="entry name" value="KPA_reductase"/>
</dbReference>
<dbReference type="Pfam" id="PF02558">
    <property type="entry name" value="ApbA"/>
    <property type="match status" value="1"/>
</dbReference>
<feature type="domain" description="Ketopantoate reductase N-terminal" evidence="12">
    <location>
        <begin position="3"/>
        <end position="146"/>
    </location>
</feature>
<evidence type="ECO:0000259" key="13">
    <source>
        <dbReference type="Pfam" id="PF08546"/>
    </source>
</evidence>
<dbReference type="PANTHER" id="PTHR43765:SF2">
    <property type="entry name" value="2-DEHYDROPANTOATE 2-REDUCTASE"/>
    <property type="match status" value="1"/>
</dbReference>
<comment type="similarity">
    <text evidence="3 11">Belongs to the ketopantoate reductase family.</text>
</comment>
<dbReference type="InterPro" id="IPR013332">
    <property type="entry name" value="KPR_N"/>
</dbReference>
<evidence type="ECO:0000256" key="7">
    <source>
        <dbReference type="ARBA" id="ARBA00022857"/>
    </source>
</evidence>
<keyword evidence="6 11" id="KW-0566">Pantothenate biosynthesis</keyword>
<dbReference type="Gene3D" id="3.40.50.720">
    <property type="entry name" value="NAD(P)-binding Rossmann-like Domain"/>
    <property type="match status" value="1"/>
</dbReference>
<dbReference type="Gene3D" id="1.10.1040.10">
    <property type="entry name" value="N-(1-d-carboxylethyl)-l-norvaline Dehydrogenase, domain 2"/>
    <property type="match status" value="1"/>
</dbReference>
<protein>
    <recommendedName>
        <fullName evidence="5 11">2-dehydropantoate 2-reductase</fullName>
        <ecNumber evidence="4 11">1.1.1.169</ecNumber>
    </recommendedName>
    <alternativeName>
        <fullName evidence="9 11">Ketopantoate reductase</fullName>
    </alternativeName>
</protein>
<dbReference type="EMBL" id="JAUSTQ010000003">
    <property type="protein sequence ID" value="MDQ0159192.1"/>
    <property type="molecule type" value="Genomic_DNA"/>
</dbReference>
<evidence type="ECO:0000313" key="14">
    <source>
        <dbReference type="EMBL" id="MDQ0159192.1"/>
    </source>
</evidence>
<evidence type="ECO:0000256" key="9">
    <source>
        <dbReference type="ARBA" id="ARBA00032024"/>
    </source>
</evidence>
<dbReference type="SUPFAM" id="SSF51735">
    <property type="entry name" value="NAD(P)-binding Rossmann-fold domains"/>
    <property type="match status" value="1"/>
</dbReference>
<evidence type="ECO:0000256" key="1">
    <source>
        <dbReference type="ARBA" id="ARBA00002919"/>
    </source>
</evidence>
<dbReference type="InterPro" id="IPR036291">
    <property type="entry name" value="NAD(P)-bd_dom_sf"/>
</dbReference>
<organism evidence="14 15">
    <name type="scientific">Alkalibacillus salilacus</name>
    <dbReference type="NCBI Taxonomy" id="284582"/>
    <lineage>
        <taxon>Bacteria</taxon>
        <taxon>Bacillati</taxon>
        <taxon>Bacillota</taxon>
        <taxon>Bacilli</taxon>
        <taxon>Bacillales</taxon>
        <taxon>Bacillaceae</taxon>
        <taxon>Alkalibacillus</taxon>
    </lineage>
</organism>
<evidence type="ECO:0000256" key="4">
    <source>
        <dbReference type="ARBA" id="ARBA00013014"/>
    </source>
</evidence>
<dbReference type="GO" id="GO:0008677">
    <property type="term" value="F:2-dehydropantoate 2-reductase activity"/>
    <property type="evidence" value="ECO:0007669"/>
    <property type="project" value="UniProtKB-EC"/>
</dbReference>
<keyword evidence="15" id="KW-1185">Reference proteome</keyword>
<comment type="caution">
    <text evidence="14">The sequence shown here is derived from an EMBL/GenBank/DDBJ whole genome shotgun (WGS) entry which is preliminary data.</text>
</comment>
<gene>
    <name evidence="14" type="ORF">J2S77_001156</name>
</gene>
<evidence type="ECO:0000256" key="5">
    <source>
        <dbReference type="ARBA" id="ARBA00019465"/>
    </source>
</evidence>
<evidence type="ECO:0000256" key="8">
    <source>
        <dbReference type="ARBA" id="ARBA00023002"/>
    </source>
</evidence>
<reference evidence="14 15" key="1">
    <citation type="submission" date="2023-07" db="EMBL/GenBank/DDBJ databases">
        <title>Genomic Encyclopedia of Type Strains, Phase IV (KMG-IV): sequencing the most valuable type-strain genomes for metagenomic binning, comparative biology and taxonomic classification.</title>
        <authorList>
            <person name="Goeker M."/>
        </authorList>
    </citation>
    <scope>NUCLEOTIDE SEQUENCE [LARGE SCALE GENOMIC DNA]</scope>
    <source>
        <strain evidence="14 15">DSM 16460</strain>
    </source>
</reference>
<evidence type="ECO:0000256" key="3">
    <source>
        <dbReference type="ARBA" id="ARBA00007870"/>
    </source>
</evidence>
<dbReference type="InterPro" id="IPR013328">
    <property type="entry name" value="6PGD_dom2"/>
</dbReference>
<dbReference type="EC" id="1.1.1.169" evidence="4 11"/>
<dbReference type="SUPFAM" id="SSF48179">
    <property type="entry name" value="6-phosphogluconate dehydrogenase C-terminal domain-like"/>
    <property type="match status" value="1"/>
</dbReference>
<evidence type="ECO:0000313" key="15">
    <source>
        <dbReference type="Proteomes" id="UP001224359"/>
    </source>
</evidence>
<dbReference type="InterPro" id="IPR008927">
    <property type="entry name" value="6-PGluconate_DH-like_C_sf"/>
</dbReference>
<dbReference type="NCBIfam" id="TIGR00745">
    <property type="entry name" value="apbA_panE"/>
    <property type="match status" value="1"/>
</dbReference>